<accession>A0A195BEN8</accession>
<evidence type="ECO:0000313" key="2">
    <source>
        <dbReference type="EMBL" id="KYM83056.1"/>
    </source>
</evidence>
<evidence type="ECO:0000313" key="3">
    <source>
        <dbReference type="Proteomes" id="UP000078540"/>
    </source>
</evidence>
<reference evidence="2 3" key="1">
    <citation type="submission" date="2015-09" db="EMBL/GenBank/DDBJ databases">
        <title>Atta colombica WGS genome.</title>
        <authorList>
            <person name="Nygaard S."/>
            <person name="Hu H."/>
            <person name="Boomsma J."/>
            <person name="Zhang G."/>
        </authorList>
    </citation>
    <scope>NUCLEOTIDE SEQUENCE [LARGE SCALE GENOMIC DNA]</scope>
    <source>
        <strain evidence="2">Treedump-2</strain>
        <tissue evidence="2">Whole body</tissue>
    </source>
</reference>
<evidence type="ECO:0000256" key="1">
    <source>
        <dbReference type="SAM" id="MobiDB-lite"/>
    </source>
</evidence>
<name>A0A195BEN8_9HYME</name>
<feature type="region of interest" description="Disordered" evidence="1">
    <location>
        <begin position="103"/>
        <end position="126"/>
    </location>
</feature>
<sequence>MRSSAITTEDNFQSAEESRNKERTYLPWSRNANCYDYENSIDISKNRRCKAKARKTSLPRNTPTLFSDHLFLRNIGDCAIPRARANLSMINHANAARRIVTRRYDSKTEAERGKKRKKEREREMNDWPRQVARARIARYRKWAKRERMEAKGEKGNEE</sequence>
<organism evidence="2 3">
    <name type="scientific">Atta colombica</name>
    <dbReference type="NCBI Taxonomy" id="520822"/>
    <lineage>
        <taxon>Eukaryota</taxon>
        <taxon>Metazoa</taxon>
        <taxon>Ecdysozoa</taxon>
        <taxon>Arthropoda</taxon>
        <taxon>Hexapoda</taxon>
        <taxon>Insecta</taxon>
        <taxon>Pterygota</taxon>
        <taxon>Neoptera</taxon>
        <taxon>Endopterygota</taxon>
        <taxon>Hymenoptera</taxon>
        <taxon>Apocrita</taxon>
        <taxon>Aculeata</taxon>
        <taxon>Formicoidea</taxon>
        <taxon>Formicidae</taxon>
        <taxon>Myrmicinae</taxon>
        <taxon>Atta</taxon>
    </lineage>
</organism>
<feature type="compositionally biased region" description="Basic and acidic residues" evidence="1">
    <location>
        <begin position="103"/>
        <end position="112"/>
    </location>
</feature>
<proteinExistence type="predicted"/>
<gene>
    <name evidence="2" type="ORF">ALC53_06321</name>
</gene>
<keyword evidence="3" id="KW-1185">Reference proteome</keyword>
<dbReference type="EMBL" id="KQ976500">
    <property type="protein sequence ID" value="KYM83056.1"/>
    <property type="molecule type" value="Genomic_DNA"/>
</dbReference>
<protein>
    <submittedName>
        <fullName evidence="2">Uncharacterized protein</fullName>
    </submittedName>
</protein>
<dbReference type="AlphaFoldDB" id="A0A195BEN8"/>
<dbReference type="Proteomes" id="UP000078540">
    <property type="component" value="Unassembled WGS sequence"/>
</dbReference>